<evidence type="ECO:0008006" key="4">
    <source>
        <dbReference type="Google" id="ProtNLM"/>
    </source>
</evidence>
<comment type="caution">
    <text evidence="2">The sequence shown here is derived from an EMBL/GenBank/DDBJ whole genome shotgun (WGS) entry which is preliminary data.</text>
</comment>
<evidence type="ECO:0000313" key="3">
    <source>
        <dbReference type="Proteomes" id="UP001519460"/>
    </source>
</evidence>
<accession>A0ABD0KQP5</accession>
<proteinExistence type="predicted"/>
<dbReference type="Proteomes" id="UP001519460">
    <property type="component" value="Unassembled WGS sequence"/>
</dbReference>
<name>A0ABD0KQP5_9CAEN</name>
<evidence type="ECO:0000256" key="1">
    <source>
        <dbReference type="SAM" id="MobiDB-lite"/>
    </source>
</evidence>
<dbReference type="EMBL" id="JACVVK020000136">
    <property type="protein sequence ID" value="KAK7489600.1"/>
    <property type="molecule type" value="Genomic_DNA"/>
</dbReference>
<gene>
    <name evidence="2" type="ORF">BaRGS_00019234</name>
</gene>
<evidence type="ECO:0000313" key="2">
    <source>
        <dbReference type="EMBL" id="KAK7489600.1"/>
    </source>
</evidence>
<organism evidence="2 3">
    <name type="scientific">Batillaria attramentaria</name>
    <dbReference type="NCBI Taxonomy" id="370345"/>
    <lineage>
        <taxon>Eukaryota</taxon>
        <taxon>Metazoa</taxon>
        <taxon>Spiralia</taxon>
        <taxon>Lophotrochozoa</taxon>
        <taxon>Mollusca</taxon>
        <taxon>Gastropoda</taxon>
        <taxon>Caenogastropoda</taxon>
        <taxon>Sorbeoconcha</taxon>
        <taxon>Cerithioidea</taxon>
        <taxon>Batillariidae</taxon>
        <taxon>Batillaria</taxon>
    </lineage>
</organism>
<protein>
    <recommendedName>
        <fullName evidence="4">Transposase</fullName>
    </recommendedName>
</protein>
<keyword evidence="3" id="KW-1185">Reference proteome</keyword>
<dbReference type="SUPFAM" id="SSF56672">
    <property type="entry name" value="DNA/RNA polymerases"/>
    <property type="match status" value="1"/>
</dbReference>
<dbReference type="InterPro" id="IPR043128">
    <property type="entry name" value="Rev_trsase/Diguanyl_cyclase"/>
</dbReference>
<reference evidence="2 3" key="1">
    <citation type="journal article" date="2023" name="Sci. Data">
        <title>Genome assembly of the Korean intertidal mud-creeper Batillaria attramentaria.</title>
        <authorList>
            <person name="Patra A.K."/>
            <person name="Ho P.T."/>
            <person name="Jun S."/>
            <person name="Lee S.J."/>
            <person name="Kim Y."/>
            <person name="Won Y.J."/>
        </authorList>
    </citation>
    <scope>NUCLEOTIDE SEQUENCE [LARGE SCALE GENOMIC DNA]</scope>
    <source>
        <strain evidence="2">Wonlab-2016</strain>
    </source>
</reference>
<sequence length="127" mass="14312">MSGPPIRLMVDPDARPVAHHNPIPVPVHWQDDVKAGLDQDVRLGVIEPVPIGTPVTWCHKMVVCPKKSGKPRRTVDLQPLNRHATRETHHTQSPFHQARKVPPHTRKTVFDAWNGYHSIALDNKTVT</sequence>
<dbReference type="Gene3D" id="3.30.70.270">
    <property type="match status" value="1"/>
</dbReference>
<feature type="region of interest" description="Disordered" evidence="1">
    <location>
        <begin position="67"/>
        <end position="102"/>
    </location>
</feature>
<dbReference type="Gene3D" id="3.10.10.10">
    <property type="entry name" value="HIV Type 1 Reverse Transcriptase, subunit A, domain 1"/>
    <property type="match status" value="1"/>
</dbReference>
<dbReference type="InterPro" id="IPR043502">
    <property type="entry name" value="DNA/RNA_pol_sf"/>
</dbReference>
<dbReference type="AlphaFoldDB" id="A0ABD0KQP5"/>